<dbReference type="EMBL" id="LASV01000077">
    <property type="protein sequence ID" value="KKA24016.1"/>
    <property type="molecule type" value="Genomic_DNA"/>
</dbReference>
<dbReference type="PANTHER" id="PTHR32226">
    <property type="entry name" value="TELO2-INTERACTING PROTEIN 2"/>
    <property type="match status" value="1"/>
</dbReference>
<comment type="similarity">
    <text evidence="1">Belongs to the TTI2 family.</text>
</comment>
<dbReference type="InterPro" id="IPR018870">
    <property type="entry name" value="Tti2"/>
</dbReference>
<evidence type="ECO:0000313" key="4">
    <source>
        <dbReference type="Proteomes" id="UP000053958"/>
    </source>
</evidence>
<dbReference type="STRING" id="1408163.A0A0F4Z1P0"/>
<dbReference type="InterPro" id="IPR016024">
    <property type="entry name" value="ARM-type_fold"/>
</dbReference>
<dbReference type="GO" id="GO:0005634">
    <property type="term" value="C:nucleus"/>
    <property type="evidence" value="ECO:0007669"/>
    <property type="project" value="TreeGrafter"/>
</dbReference>
<sequence>SDDAGAFWAVLGEVLKSRIRPIFAKTKNPAITPGGRKNFHPTPVPRWDASVMDQEMKPWKFQDVYATTVLDWALSRFLPSDFAHLEAHFPLLVPPILSLIDDESLAFKTRGCNLLSKFLIPIRECRSDLLHRTNLSSVFDDALAPCLLSIPTITPEDESLQLLGAAYPTLLSVLQTRYHRYPSDKESATASSSQEEENKTAYISRVASVLRNNVIPSFHHVSSTTPSAASSLASFPYPRLSAFLLRQMATFSFELGIHTTKYLQELIPPIYSTLTNPFGTGYPPLLLAGVAAARAVILNAHPRIWRFRGELLGGFCDCWVHVLDEEKNQTEIETRARERARARPSTSTLSTDTSSKEKTLLTALSKLKKQLKGAVYLLKVSVDAVTNTPADGESEENWTGVEEDVNNIEKECEDLSKADEQLRELLFGESPDDIPDDDDGNNDDYDDGHD</sequence>
<proteinExistence type="inferred from homology"/>
<accession>A0A0F4Z1P0</accession>
<dbReference type="OrthoDB" id="6417021at2759"/>
<feature type="region of interest" description="Disordered" evidence="2">
    <location>
        <begin position="422"/>
        <end position="450"/>
    </location>
</feature>
<comment type="caution">
    <text evidence="3">The sequence shown here is derived from an EMBL/GenBank/DDBJ whole genome shotgun (WGS) entry which is preliminary data.</text>
</comment>
<gene>
    <name evidence="3" type="ORF">T310_1937</name>
</gene>
<dbReference type="Pfam" id="PF10521">
    <property type="entry name" value="Tti2"/>
    <property type="match status" value="1"/>
</dbReference>
<evidence type="ECO:0000313" key="3">
    <source>
        <dbReference type="EMBL" id="KKA24016.1"/>
    </source>
</evidence>
<dbReference type="PANTHER" id="PTHR32226:SF2">
    <property type="entry name" value="TELO2-INTERACTING PROTEIN 2"/>
    <property type="match status" value="1"/>
</dbReference>
<dbReference type="GO" id="GO:0005829">
    <property type="term" value="C:cytosol"/>
    <property type="evidence" value="ECO:0007669"/>
    <property type="project" value="TreeGrafter"/>
</dbReference>
<dbReference type="Proteomes" id="UP000053958">
    <property type="component" value="Unassembled WGS sequence"/>
</dbReference>
<dbReference type="GeneID" id="25314288"/>
<dbReference type="AlphaFoldDB" id="A0A0F4Z1P0"/>
<reference evidence="3 4" key="1">
    <citation type="submission" date="2015-04" db="EMBL/GenBank/DDBJ databases">
        <authorList>
            <person name="Heijne W.H."/>
            <person name="Fedorova N.D."/>
            <person name="Nierman W.C."/>
            <person name="Vollebregt A.W."/>
            <person name="Zhao Z."/>
            <person name="Wu L."/>
            <person name="Kumar M."/>
            <person name="Stam H."/>
            <person name="van den Berg M.A."/>
            <person name="Pel H.J."/>
        </authorList>
    </citation>
    <scope>NUCLEOTIDE SEQUENCE [LARGE SCALE GENOMIC DNA]</scope>
    <source>
        <strain evidence="3 4">CBS 393.64</strain>
    </source>
</reference>
<dbReference type="RefSeq" id="XP_013330628.1">
    <property type="nucleotide sequence ID" value="XM_013475174.1"/>
</dbReference>
<feature type="region of interest" description="Disordered" evidence="2">
    <location>
        <begin position="333"/>
        <end position="355"/>
    </location>
</feature>
<protein>
    <submittedName>
        <fullName evidence="3">Uncharacterized protein</fullName>
    </submittedName>
</protein>
<organism evidence="3 4">
    <name type="scientific">Rasamsonia emersonii (strain ATCC 16479 / CBS 393.64 / IMI 116815)</name>
    <dbReference type="NCBI Taxonomy" id="1408163"/>
    <lineage>
        <taxon>Eukaryota</taxon>
        <taxon>Fungi</taxon>
        <taxon>Dikarya</taxon>
        <taxon>Ascomycota</taxon>
        <taxon>Pezizomycotina</taxon>
        <taxon>Eurotiomycetes</taxon>
        <taxon>Eurotiomycetidae</taxon>
        <taxon>Eurotiales</taxon>
        <taxon>Trichocomaceae</taxon>
        <taxon>Rasamsonia</taxon>
    </lineage>
</organism>
<evidence type="ECO:0000256" key="1">
    <source>
        <dbReference type="ARBA" id="ARBA00034736"/>
    </source>
</evidence>
<keyword evidence="4" id="KW-1185">Reference proteome</keyword>
<dbReference type="SUPFAM" id="SSF48371">
    <property type="entry name" value="ARM repeat"/>
    <property type="match status" value="1"/>
</dbReference>
<evidence type="ECO:0000256" key="2">
    <source>
        <dbReference type="SAM" id="MobiDB-lite"/>
    </source>
</evidence>
<name>A0A0F4Z1P0_RASE3</name>
<feature type="compositionally biased region" description="Low complexity" evidence="2">
    <location>
        <begin position="343"/>
        <end position="353"/>
    </location>
</feature>
<dbReference type="GO" id="GO:0110078">
    <property type="term" value="C:TTT Hsp90 cochaperone complex"/>
    <property type="evidence" value="ECO:0007669"/>
    <property type="project" value="InterPro"/>
</dbReference>
<feature type="compositionally biased region" description="Acidic residues" evidence="2">
    <location>
        <begin position="430"/>
        <end position="450"/>
    </location>
</feature>
<feature type="non-terminal residue" evidence="3">
    <location>
        <position position="1"/>
    </location>
</feature>